<dbReference type="PROSITE" id="PS50227">
    <property type="entry name" value="G_PROTEIN_RECEP_F2_3"/>
    <property type="match status" value="1"/>
</dbReference>
<dbReference type="PROSITE" id="PS50261">
    <property type="entry name" value="G_PROTEIN_RECEP_F2_4"/>
    <property type="match status" value="1"/>
</dbReference>
<keyword evidence="8 14" id="KW-0472">Membrane</keyword>
<dbReference type="AlphaFoldDB" id="A0A0K8U007"/>
<keyword evidence="7" id="KW-0297">G-protein coupled receptor</keyword>
<keyword evidence="4 14" id="KW-0812">Transmembrane</keyword>
<dbReference type="GO" id="GO:0007188">
    <property type="term" value="P:adenylate cyclase-modulating G protein-coupled receptor signaling pathway"/>
    <property type="evidence" value="ECO:0007669"/>
    <property type="project" value="TreeGrafter"/>
</dbReference>
<dbReference type="SMART" id="SM00008">
    <property type="entry name" value="HormR"/>
    <property type="match status" value="1"/>
</dbReference>
<feature type="region of interest" description="Disordered" evidence="13">
    <location>
        <begin position="537"/>
        <end position="558"/>
    </location>
</feature>
<reference evidence="17" key="1">
    <citation type="submission" date="2015-06" db="EMBL/GenBank/DDBJ databases">
        <authorList>
            <person name="Hoefler B.C."/>
            <person name="Straight P.D."/>
        </authorList>
    </citation>
    <scope>NUCLEOTIDE SEQUENCE</scope>
</reference>
<dbReference type="InterPro" id="IPR000832">
    <property type="entry name" value="GPCR_2_secretin-like"/>
</dbReference>
<feature type="transmembrane region" description="Helical" evidence="14">
    <location>
        <begin position="382"/>
        <end position="403"/>
    </location>
</feature>
<evidence type="ECO:0000256" key="3">
    <source>
        <dbReference type="ARBA" id="ARBA00022475"/>
    </source>
</evidence>
<evidence type="ECO:0000256" key="8">
    <source>
        <dbReference type="ARBA" id="ARBA00023136"/>
    </source>
</evidence>
<keyword evidence="5" id="KW-0732">Signal</keyword>
<dbReference type="PANTHER" id="PTHR45620:SF43">
    <property type="entry name" value="HECTOR, ISOFORM A"/>
    <property type="match status" value="1"/>
</dbReference>
<dbReference type="PROSITE" id="PS00649">
    <property type="entry name" value="G_PROTEIN_RECEP_F2_1"/>
    <property type="match status" value="1"/>
</dbReference>
<organism evidence="17">
    <name type="scientific">Bactrocera latifrons</name>
    <name type="common">Malaysian fruit fly</name>
    <name type="synonym">Chaetodacus latifrons</name>
    <dbReference type="NCBI Taxonomy" id="174628"/>
    <lineage>
        <taxon>Eukaryota</taxon>
        <taxon>Metazoa</taxon>
        <taxon>Ecdysozoa</taxon>
        <taxon>Arthropoda</taxon>
        <taxon>Hexapoda</taxon>
        <taxon>Insecta</taxon>
        <taxon>Pterygota</taxon>
        <taxon>Neoptera</taxon>
        <taxon>Endopterygota</taxon>
        <taxon>Diptera</taxon>
        <taxon>Brachycera</taxon>
        <taxon>Muscomorpha</taxon>
        <taxon>Tephritoidea</taxon>
        <taxon>Tephritidae</taxon>
        <taxon>Bactrocera</taxon>
        <taxon>Bactrocera</taxon>
    </lineage>
</organism>
<dbReference type="InterPro" id="IPR017983">
    <property type="entry name" value="GPCR_2_secretin-like_CS"/>
</dbReference>
<feature type="domain" description="G-protein coupled receptors family 2 profile 1" evidence="15">
    <location>
        <begin position="191"/>
        <end position="258"/>
    </location>
</feature>
<dbReference type="OrthoDB" id="16753at2759"/>
<dbReference type="PRINTS" id="PR00249">
    <property type="entry name" value="GPCRSECRETIN"/>
</dbReference>
<feature type="transmembrane region" description="Helical" evidence="14">
    <location>
        <begin position="303"/>
        <end position="323"/>
    </location>
</feature>
<feature type="transmembrane region" description="Helical" evidence="14">
    <location>
        <begin position="491"/>
        <end position="514"/>
    </location>
</feature>
<evidence type="ECO:0000259" key="16">
    <source>
        <dbReference type="PROSITE" id="PS50261"/>
    </source>
</evidence>
<sequence>MAFLFEPFQADDQYLREFLSHLYLNCIVRYQNETGSAVNDTDDDAHIPHFLNKIFLQPPTHMHTNAANYIGVPRYLEEAVLNEGSIDLSNVDEAQAEQNELFAYISKHSLKPPPTTTTAASHTSKNNSIFQSNYNASNINETYPYISNFIVTSTPTTNANASANGTSSSISSATSSPVTSPTAAGSPPLRFCPLRFDGYLCWPRTPAGTVLSQYCPDFVEGFNRKFLAHKTCLENGTWYHHPVSGREWSNYTNCIDYDDLQFRSFVNELYVKGYIVSLIALLLSLVIFLGFKSLRCTRIRIHVHLFASLAFTCIAWILWYKFVVEQPDLIGNNPPWCIILHLVVHYFMLVNYFWMFCEGLHLHLVLVVVFVKDTIVMRWFKLFAWMSPILVLMAYGAARFLHTDDNTHCWMDDSLLLWILSVPICASLLASFVFLINVLRVIVRKLHPQSAQPAPLAIRKAVRATIILIPLFGLQHSLLPYRPDTGTPLERFYQILSVILVSLQGFVVSFLFCFANHDVTFAIRTLLNRLMPALVSPPPPGTHTGQMATTTPSRELGV</sequence>
<feature type="compositionally biased region" description="Polar residues" evidence="13">
    <location>
        <begin position="543"/>
        <end position="558"/>
    </location>
</feature>
<dbReference type="InterPro" id="IPR017981">
    <property type="entry name" value="GPCR_2-like_7TM"/>
</dbReference>
<feature type="region of interest" description="Disordered" evidence="13">
    <location>
        <begin position="160"/>
        <end position="185"/>
    </location>
</feature>
<gene>
    <name evidence="17" type="primary">calcrla_8</name>
    <name evidence="17" type="ORF">c1_g1_i2</name>
</gene>
<protein>
    <submittedName>
        <fullName evidence="17">Calcitonin gene-related peptide type 1 receptor</fullName>
    </submittedName>
</protein>
<dbReference type="InterPro" id="IPR003287">
    <property type="entry name" value="GPCR_2_calcitonin_rcpt_fam"/>
</dbReference>
<feature type="domain" description="G-protein coupled receptors family 2 profile 2" evidence="16">
    <location>
        <begin position="266"/>
        <end position="516"/>
    </location>
</feature>
<dbReference type="PRINTS" id="PR01350">
    <property type="entry name" value="CTRFAMILY"/>
</dbReference>
<dbReference type="Pfam" id="PF00002">
    <property type="entry name" value="7tm_2"/>
    <property type="match status" value="1"/>
</dbReference>
<keyword evidence="12" id="KW-0807">Transducer</keyword>
<evidence type="ECO:0000256" key="13">
    <source>
        <dbReference type="SAM" id="MobiDB-lite"/>
    </source>
</evidence>
<evidence type="ECO:0000256" key="11">
    <source>
        <dbReference type="ARBA" id="ARBA00023180"/>
    </source>
</evidence>
<keyword evidence="3" id="KW-1003">Cell membrane</keyword>
<keyword evidence="11" id="KW-0325">Glycoprotein</keyword>
<dbReference type="PANTHER" id="PTHR45620">
    <property type="entry name" value="PDF RECEPTOR-LIKE PROTEIN-RELATED"/>
    <property type="match status" value="1"/>
</dbReference>
<dbReference type="InterPro" id="IPR001879">
    <property type="entry name" value="GPCR_2_extracellular_dom"/>
</dbReference>
<proteinExistence type="inferred from homology"/>
<dbReference type="SUPFAM" id="SSF111418">
    <property type="entry name" value="Hormone receptor domain"/>
    <property type="match status" value="1"/>
</dbReference>
<feature type="transmembrane region" description="Helical" evidence="14">
    <location>
        <begin position="269"/>
        <end position="291"/>
    </location>
</feature>
<dbReference type="CDD" id="cd15260">
    <property type="entry name" value="7tmB1_NPR_B4_insect-like"/>
    <property type="match status" value="1"/>
</dbReference>
<feature type="transmembrane region" description="Helical" evidence="14">
    <location>
        <begin position="343"/>
        <end position="370"/>
    </location>
</feature>
<evidence type="ECO:0000256" key="9">
    <source>
        <dbReference type="ARBA" id="ARBA00023157"/>
    </source>
</evidence>
<evidence type="ECO:0000259" key="15">
    <source>
        <dbReference type="PROSITE" id="PS50227"/>
    </source>
</evidence>
<dbReference type="GO" id="GO:0007166">
    <property type="term" value="P:cell surface receptor signaling pathway"/>
    <property type="evidence" value="ECO:0007669"/>
    <property type="project" value="InterPro"/>
</dbReference>
<name>A0A0K8U007_BACLA</name>
<evidence type="ECO:0000256" key="4">
    <source>
        <dbReference type="ARBA" id="ARBA00022692"/>
    </source>
</evidence>
<accession>A0A0K8U007</accession>
<dbReference type="EMBL" id="GDHF01032240">
    <property type="protein sequence ID" value="JAI20074.1"/>
    <property type="molecule type" value="Transcribed_RNA"/>
</dbReference>
<dbReference type="Gene3D" id="1.20.1070.10">
    <property type="entry name" value="Rhodopsin 7-helix transmembrane proteins"/>
    <property type="match status" value="1"/>
</dbReference>
<dbReference type="GO" id="GO:0005886">
    <property type="term" value="C:plasma membrane"/>
    <property type="evidence" value="ECO:0007669"/>
    <property type="project" value="UniProtKB-SubCell"/>
</dbReference>
<keyword evidence="9" id="KW-1015">Disulfide bond</keyword>
<feature type="transmembrane region" description="Helical" evidence="14">
    <location>
        <begin position="460"/>
        <end position="479"/>
    </location>
</feature>
<evidence type="ECO:0000313" key="17">
    <source>
        <dbReference type="EMBL" id="JAI20074.1"/>
    </source>
</evidence>
<dbReference type="Gene3D" id="4.10.1240.10">
    <property type="entry name" value="GPCR, family 2, extracellular hormone receptor domain"/>
    <property type="match status" value="1"/>
</dbReference>
<comment type="subcellular location">
    <subcellularLocation>
        <location evidence="1">Cell membrane</location>
        <topology evidence="1">Multi-pass membrane protein</topology>
    </subcellularLocation>
</comment>
<evidence type="ECO:0000256" key="7">
    <source>
        <dbReference type="ARBA" id="ARBA00023040"/>
    </source>
</evidence>
<keyword evidence="6 14" id="KW-1133">Transmembrane helix</keyword>
<dbReference type="PROSITE" id="PS00650">
    <property type="entry name" value="G_PROTEIN_RECEP_F2_2"/>
    <property type="match status" value="1"/>
</dbReference>
<keyword evidence="10 17" id="KW-0675">Receptor</keyword>
<evidence type="ECO:0000256" key="5">
    <source>
        <dbReference type="ARBA" id="ARBA00022729"/>
    </source>
</evidence>
<dbReference type="GO" id="GO:0004948">
    <property type="term" value="F:calcitonin receptor activity"/>
    <property type="evidence" value="ECO:0007669"/>
    <property type="project" value="InterPro"/>
</dbReference>
<dbReference type="InterPro" id="IPR050332">
    <property type="entry name" value="GPCR_2"/>
</dbReference>
<evidence type="ECO:0000256" key="2">
    <source>
        <dbReference type="ARBA" id="ARBA00005314"/>
    </source>
</evidence>
<evidence type="ECO:0000256" key="10">
    <source>
        <dbReference type="ARBA" id="ARBA00023170"/>
    </source>
</evidence>
<evidence type="ECO:0000256" key="14">
    <source>
        <dbReference type="SAM" id="Phobius"/>
    </source>
</evidence>
<dbReference type="InterPro" id="IPR036445">
    <property type="entry name" value="GPCR_2_extracell_dom_sf"/>
</dbReference>
<dbReference type="Pfam" id="PF02793">
    <property type="entry name" value="HRM"/>
    <property type="match status" value="1"/>
</dbReference>
<feature type="transmembrane region" description="Helical" evidence="14">
    <location>
        <begin position="415"/>
        <end position="439"/>
    </location>
</feature>
<evidence type="ECO:0000256" key="6">
    <source>
        <dbReference type="ARBA" id="ARBA00022989"/>
    </source>
</evidence>
<comment type="similarity">
    <text evidence="2">Belongs to the G-protein coupled receptor 2 family.</text>
</comment>
<evidence type="ECO:0000256" key="12">
    <source>
        <dbReference type="ARBA" id="ARBA00023224"/>
    </source>
</evidence>
<evidence type="ECO:0000256" key="1">
    <source>
        <dbReference type="ARBA" id="ARBA00004651"/>
    </source>
</evidence>